<sequence>MKFFKSPAFRLGLILVFLSGTTNANAQFFKKLGKAIQKAANTIEEITQPTNEPTTRTMKIYKQPDSFQADSTSNKKEITEGTLNRWNNAAQTASQINSKPGNTITNSSKIGGKLLPGQRIALAVQQRAEYEKQFYINDTIYKKEQLGEYKTFEQMKKIYALTDNSKQAYAFLVEPIQIFAPWGGKDGLVKIANSPTLYTTLQNLLAKYKEWQKTAISNNVGAFEKKIDIEIPIETMTFYRGKEIHAGKWDNKKFTFIYKNATKPPVLTCTGTWKGMNDDIAQLTIAFKNEQELCDFIAFFNPKELKKMIDFQKQGGLFH</sequence>
<evidence type="ECO:0000313" key="3">
    <source>
        <dbReference type="Proteomes" id="UP000384372"/>
    </source>
</evidence>
<proteinExistence type="predicted"/>
<feature type="chain" id="PRO_5025367256" evidence="1">
    <location>
        <begin position="27"/>
        <end position="319"/>
    </location>
</feature>
<keyword evidence="3" id="KW-1185">Reference proteome</keyword>
<name>A0A6A7WBX5_9BACT</name>
<organism evidence="2 3">
    <name type="scientific">Segatella copri</name>
    <dbReference type="NCBI Taxonomy" id="165179"/>
    <lineage>
        <taxon>Bacteria</taxon>
        <taxon>Pseudomonadati</taxon>
        <taxon>Bacteroidota</taxon>
        <taxon>Bacteroidia</taxon>
        <taxon>Bacteroidales</taxon>
        <taxon>Prevotellaceae</taxon>
        <taxon>Segatella</taxon>
    </lineage>
</organism>
<protein>
    <submittedName>
        <fullName evidence="2">Uncharacterized protein</fullName>
    </submittedName>
</protein>
<comment type="caution">
    <text evidence="2">The sequence shown here is derived from an EMBL/GenBank/DDBJ whole genome shotgun (WGS) entry which is preliminary data.</text>
</comment>
<dbReference type="AlphaFoldDB" id="A0A6A7WBX5"/>
<feature type="signal peptide" evidence="1">
    <location>
        <begin position="1"/>
        <end position="26"/>
    </location>
</feature>
<accession>A0A6A7WBX5</accession>
<evidence type="ECO:0000256" key="1">
    <source>
        <dbReference type="SAM" id="SignalP"/>
    </source>
</evidence>
<gene>
    <name evidence="2" type="ORF">F7D20_07840</name>
</gene>
<reference evidence="2 3" key="1">
    <citation type="submission" date="2019-09" db="EMBL/GenBank/DDBJ databases">
        <title>Distinct polysaccharide growth profiles of human intestinal Prevotella copri isolates.</title>
        <authorList>
            <person name="Fehlner-Peach H."/>
            <person name="Magnabosco C."/>
            <person name="Raghavan V."/>
            <person name="Scher J.U."/>
            <person name="Tett A."/>
            <person name="Cox L.M."/>
            <person name="Gottsegen C."/>
            <person name="Watters A."/>
            <person name="Wiltshire- Gordon J.D."/>
            <person name="Segata N."/>
            <person name="Bonneau R."/>
            <person name="Littman D.R."/>
        </authorList>
    </citation>
    <scope>NUCLEOTIDE SEQUENCE [LARGE SCALE GENOMIC DNA]</scope>
    <source>
        <strain evidence="3">iAQ1173</strain>
    </source>
</reference>
<dbReference type="Proteomes" id="UP000384372">
    <property type="component" value="Unassembled WGS sequence"/>
</dbReference>
<dbReference type="EMBL" id="VZAD01000061">
    <property type="protein sequence ID" value="MQP11866.1"/>
    <property type="molecule type" value="Genomic_DNA"/>
</dbReference>
<dbReference type="RefSeq" id="WP_158463542.1">
    <property type="nucleotide sequence ID" value="NZ_VZAD01000061.1"/>
</dbReference>
<evidence type="ECO:0000313" key="2">
    <source>
        <dbReference type="EMBL" id="MQP11866.1"/>
    </source>
</evidence>
<keyword evidence="1" id="KW-0732">Signal</keyword>